<keyword evidence="5" id="KW-0326">Glycosidase</keyword>
<protein>
    <recommendedName>
        <fullName evidence="2">alpha-L-fucosidase</fullName>
        <ecNumber evidence="2">3.2.1.51</ecNumber>
    </recommendedName>
</protein>
<dbReference type="RefSeq" id="WP_277861312.1">
    <property type="nucleotide sequence ID" value="NZ_JARRAG010000002.1"/>
</dbReference>
<feature type="domain" description="F5/8 type C" evidence="7">
    <location>
        <begin position="373"/>
        <end position="472"/>
    </location>
</feature>
<evidence type="ECO:0000256" key="2">
    <source>
        <dbReference type="ARBA" id="ARBA00012662"/>
    </source>
</evidence>
<dbReference type="SUPFAM" id="SSF51445">
    <property type="entry name" value="(Trans)glycosidases"/>
    <property type="match status" value="1"/>
</dbReference>
<evidence type="ECO:0000256" key="3">
    <source>
        <dbReference type="ARBA" id="ARBA00022729"/>
    </source>
</evidence>
<dbReference type="InterPro" id="IPR057739">
    <property type="entry name" value="Glyco_hydro_29_N"/>
</dbReference>
<evidence type="ECO:0000313" key="9">
    <source>
        <dbReference type="EMBL" id="MDG3004962.1"/>
    </source>
</evidence>
<dbReference type="SMART" id="SM00812">
    <property type="entry name" value="Alpha_L_fucos"/>
    <property type="match status" value="1"/>
</dbReference>
<evidence type="ECO:0000256" key="4">
    <source>
        <dbReference type="ARBA" id="ARBA00022801"/>
    </source>
</evidence>
<comment type="caution">
    <text evidence="9">The sequence shown here is derived from an EMBL/GenBank/DDBJ whole genome shotgun (WGS) entry which is preliminary data.</text>
</comment>
<feature type="signal peptide" evidence="6">
    <location>
        <begin position="1"/>
        <end position="22"/>
    </location>
</feature>
<dbReference type="PANTHER" id="PTHR10030">
    <property type="entry name" value="ALPHA-L-FUCOSIDASE"/>
    <property type="match status" value="1"/>
</dbReference>
<proteinExistence type="inferred from homology"/>
<accession>A0ABT6FBM0</accession>
<dbReference type="InterPro" id="IPR017853">
    <property type="entry name" value="GH"/>
</dbReference>
<evidence type="ECO:0000313" key="10">
    <source>
        <dbReference type="Proteomes" id="UP001216907"/>
    </source>
</evidence>
<dbReference type="SUPFAM" id="SSF49785">
    <property type="entry name" value="Galactose-binding domain-like"/>
    <property type="match status" value="1"/>
</dbReference>
<keyword evidence="10" id="KW-1185">Reference proteome</keyword>
<dbReference type="Pfam" id="PF01120">
    <property type="entry name" value="Alpha_L_fucos"/>
    <property type="match status" value="1"/>
</dbReference>
<dbReference type="InterPro" id="IPR008979">
    <property type="entry name" value="Galactose-bd-like_sf"/>
</dbReference>
<keyword evidence="4" id="KW-0378">Hydrolase</keyword>
<gene>
    <name evidence="9" type="ORF">PZE19_14335</name>
</gene>
<evidence type="ECO:0000256" key="5">
    <source>
        <dbReference type="ARBA" id="ARBA00023295"/>
    </source>
</evidence>
<dbReference type="EMBL" id="JARRAG010000002">
    <property type="protein sequence ID" value="MDG3004962.1"/>
    <property type="molecule type" value="Genomic_DNA"/>
</dbReference>
<feature type="chain" id="PRO_5045606775" description="alpha-L-fucosidase" evidence="6">
    <location>
        <begin position="23"/>
        <end position="491"/>
    </location>
</feature>
<name>A0ABT6FBM0_9BACT</name>
<sequence length="491" mass="54225">MNPTRSLLLASLLILASRPASIEAAPPPEPRPPVASPRQLRWQELETYAFLHFGPNTFTDKEWGYGDESPALFQPTDFDADAIVASLKAGGLRGLVLTAKHHDGFCLWPSKFTEHSVKNSPWKGGKGDVVRELSEACKRAGLRFGVYLSPWDRNHQDYGKPEYVAYYRKQLRELLTEYGPIFEVWFDGANGGDGYYGGARTTRKIDPITYYGWDETIALVRELQPDACIFSDLGPDTRWVGNESGVAGDTCWATFDPKGYAVGKTPGEILNVGMRDGPVWLPAEVDVSIRPGWFHHAAEDRAVKSVDRLYKLYFDSVGRGCNLILNIPPDRRGRIHESDARAIKDWRRRLDAVFATDLAKGAKAAADQSRGGDPAFAADKAVDGDRATYWSTDDGATTAELTLDLGKPTTFDVVRLREFLPLGQRVDEVAVDAWDGRAWKPLAAATSIGAQRLIALSEPTTTDRVRLRIVKAAACPAISEFSLFFSRAGSQ</sequence>
<comment type="similarity">
    <text evidence="1">Belongs to the glycosyl hydrolase 29 family.</text>
</comment>
<dbReference type="Gene3D" id="3.20.20.80">
    <property type="entry name" value="Glycosidases"/>
    <property type="match status" value="1"/>
</dbReference>
<dbReference type="InterPro" id="IPR000933">
    <property type="entry name" value="Glyco_hydro_29"/>
</dbReference>
<reference evidence="9 10" key="1">
    <citation type="submission" date="2023-03" db="EMBL/GenBank/DDBJ databases">
        <title>Paludisphaera mucosa sp. nov. a novel planctomycete from northern fen.</title>
        <authorList>
            <person name="Ivanova A."/>
        </authorList>
    </citation>
    <scope>NUCLEOTIDE SEQUENCE [LARGE SCALE GENOMIC DNA]</scope>
    <source>
        <strain evidence="9 10">Pla2</strain>
    </source>
</reference>
<dbReference type="Pfam" id="PF00754">
    <property type="entry name" value="F5_F8_type_C"/>
    <property type="match status" value="1"/>
</dbReference>
<feature type="domain" description="Glycoside hydrolase family 29 N-terminal" evidence="8">
    <location>
        <begin position="49"/>
        <end position="344"/>
    </location>
</feature>
<evidence type="ECO:0000256" key="6">
    <source>
        <dbReference type="SAM" id="SignalP"/>
    </source>
</evidence>
<dbReference type="Proteomes" id="UP001216907">
    <property type="component" value="Unassembled WGS sequence"/>
</dbReference>
<evidence type="ECO:0000259" key="7">
    <source>
        <dbReference type="Pfam" id="PF00754"/>
    </source>
</evidence>
<organism evidence="9 10">
    <name type="scientific">Paludisphaera mucosa</name>
    <dbReference type="NCBI Taxonomy" id="3030827"/>
    <lineage>
        <taxon>Bacteria</taxon>
        <taxon>Pseudomonadati</taxon>
        <taxon>Planctomycetota</taxon>
        <taxon>Planctomycetia</taxon>
        <taxon>Isosphaerales</taxon>
        <taxon>Isosphaeraceae</taxon>
        <taxon>Paludisphaera</taxon>
    </lineage>
</organism>
<dbReference type="EC" id="3.2.1.51" evidence="2"/>
<dbReference type="Gene3D" id="2.60.120.260">
    <property type="entry name" value="Galactose-binding domain-like"/>
    <property type="match status" value="1"/>
</dbReference>
<dbReference type="PANTHER" id="PTHR10030:SF37">
    <property type="entry name" value="ALPHA-L-FUCOSIDASE-RELATED"/>
    <property type="match status" value="1"/>
</dbReference>
<evidence type="ECO:0000256" key="1">
    <source>
        <dbReference type="ARBA" id="ARBA00007951"/>
    </source>
</evidence>
<dbReference type="InterPro" id="IPR000421">
    <property type="entry name" value="FA58C"/>
</dbReference>
<evidence type="ECO:0000259" key="8">
    <source>
        <dbReference type="Pfam" id="PF01120"/>
    </source>
</evidence>
<keyword evidence="3 6" id="KW-0732">Signal</keyword>